<evidence type="ECO:0000259" key="2">
    <source>
        <dbReference type="PROSITE" id="PS50174"/>
    </source>
</evidence>
<evidence type="ECO:0000313" key="3">
    <source>
        <dbReference type="EMBL" id="CAH1118460.1"/>
    </source>
</evidence>
<feature type="region of interest" description="Disordered" evidence="1">
    <location>
        <begin position="325"/>
        <end position="352"/>
    </location>
</feature>
<feature type="region of interest" description="Disordered" evidence="1">
    <location>
        <begin position="1"/>
        <end position="27"/>
    </location>
</feature>
<dbReference type="Pfam" id="PF01585">
    <property type="entry name" value="G-patch"/>
    <property type="match status" value="1"/>
</dbReference>
<gene>
    <name evidence="3" type="ORF">PHAECO_LOCUS2642</name>
</gene>
<name>A0A9P0GMX6_PHACE</name>
<feature type="compositionally biased region" description="Basic and acidic residues" evidence="1">
    <location>
        <begin position="476"/>
        <end position="485"/>
    </location>
</feature>
<dbReference type="PANTHER" id="PTHR23149:SF27">
    <property type="entry name" value="PIN2_TERF1-INTERACTING TELOMERASE INHIBITOR 1"/>
    <property type="match status" value="1"/>
</dbReference>
<evidence type="ECO:0000256" key="1">
    <source>
        <dbReference type="SAM" id="MobiDB-lite"/>
    </source>
</evidence>
<feature type="compositionally biased region" description="Low complexity" evidence="1">
    <location>
        <begin position="227"/>
        <end position="238"/>
    </location>
</feature>
<dbReference type="SMART" id="SM00443">
    <property type="entry name" value="G_patch"/>
    <property type="match status" value="1"/>
</dbReference>
<feature type="domain" description="G-patch" evidence="2">
    <location>
        <begin position="26"/>
        <end position="72"/>
    </location>
</feature>
<feature type="compositionally biased region" description="Basic residues" evidence="1">
    <location>
        <begin position="602"/>
        <end position="611"/>
    </location>
</feature>
<feature type="region of interest" description="Disordered" evidence="1">
    <location>
        <begin position="461"/>
        <end position="622"/>
    </location>
</feature>
<feature type="region of interest" description="Disordered" evidence="1">
    <location>
        <begin position="146"/>
        <end position="175"/>
    </location>
</feature>
<dbReference type="GO" id="GO:0005730">
    <property type="term" value="C:nucleolus"/>
    <property type="evidence" value="ECO:0007669"/>
    <property type="project" value="TreeGrafter"/>
</dbReference>
<dbReference type="EMBL" id="OU896717">
    <property type="protein sequence ID" value="CAH1118460.1"/>
    <property type="molecule type" value="Genomic_DNA"/>
</dbReference>
<evidence type="ECO:0000313" key="4">
    <source>
        <dbReference type="Proteomes" id="UP001153737"/>
    </source>
</evidence>
<dbReference type="InterPro" id="IPR000467">
    <property type="entry name" value="G_patch_dom"/>
</dbReference>
<reference evidence="3" key="1">
    <citation type="submission" date="2022-01" db="EMBL/GenBank/DDBJ databases">
        <authorList>
            <person name="King R."/>
        </authorList>
    </citation>
    <scope>NUCLEOTIDE SEQUENCE</scope>
</reference>
<sequence>MSMLAERKRKQKWSLNPRGKEWSQDTNKFGQKLLEKMGWQNGKGLGAKEDGITEHIKVSHKMDSKGMGYKETNDQWTEHESNFTALLSALSGDKTKEPEEIQLNSLEKKSQNSRARVHYHKFTRGKDLSRYSEKDLANIFGKKSLKSETKQDSIEETEKADIESRDSGSYFSGGSMRDYFKKKLPNFGKINDFIVGNNGVLKKAEQDSESESEIKPSFGFGFKSDDTNSSSATTNQTSFISYIQEDKKRKAEESNQEVFSPTKKHKKDKKQKNIDNMGLSNPAFDPLASPTKRTQNHVIDPIEESLNENIANSYQCPESVEMSENCQEELTKKKKGKEEINDISPKKKRKNHTIEHDVIKIEDQDIQTITEVQNKSKKKRKKQMEIDLTEDLNEACLKNERIIDPKSFESRSVDIIDITNETKTSKKKKKKKEKLLYDNPSYQVQNISIEESSTNIVENPYEVKPSDKKHKKKKKLIDNADDNHRISKIKKPQQTFEVENAGFSDSENMSEISSPKENPYEVEVKGKKKKNCKKLAIENPNFDDTEDSSTTNPIIEENPYEVKPKKEKKKKSKTGAVENPCFNDSMDLSSTTIENPYEVKTKKSKESKRKVVSTQQETPNQEKEIEGIVNPVMNLETNNDSIILEECDLMLNIVSTPIINPNKTPNTNSVTRVKNLSSRKSVRFSNITQELIIPNNDDLREMYNNEDSEPKNLNSISKTLDNYQAEMENDINEEKIKTVSMEDIMVGEVGNPHGENEKLSEGTKLKFKYAHFNAKTPFYQLDKVGAKKSYKHLIKGDIMVKFKNTNLHEIEGYAVNTKSAA</sequence>
<feature type="region of interest" description="Disordered" evidence="1">
    <location>
        <begin position="203"/>
        <end position="292"/>
    </location>
</feature>
<accession>A0A9P0GMX6</accession>
<keyword evidence="4" id="KW-1185">Reference proteome</keyword>
<feature type="compositionally biased region" description="Basic and acidic residues" evidence="1">
    <location>
        <begin position="244"/>
        <end position="253"/>
    </location>
</feature>
<dbReference type="GO" id="GO:0003676">
    <property type="term" value="F:nucleic acid binding"/>
    <property type="evidence" value="ECO:0007669"/>
    <property type="project" value="InterPro"/>
</dbReference>
<dbReference type="AlphaFoldDB" id="A0A9P0GMX6"/>
<dbReference type="OrthoDB" id="29523at2759"/>
<dbReference type="PANTHER" id="PTHR23149">
    <property type="entry name" value="G PATCH DOMAIN CONTAINING PROTEIN"/>
    <property type="match status" value="1"/>
</dbReference>
<dbReference type="Proteomes" id="UP001153737">
    <property type="component" value="Chromosome 11"/>
</dbReference>
<protein>
    <recommendedName>
        <fullName evidence="2">G-patch domain-containing protein</fullName>
    </recommendedName>
</protein>
<feature type="compositionally biased region" description="Polar residues" evidence="1">
    <location>
        <begin position="492"/>
        <end position="516"/>
    </location>
</feature>
<reference evidence="3" key="2">
    <citation type="submission" date="2022-10" db="EMBL/GenBank/DDBJ databases">
        <authorList>
            <consortium name="ENA_rothamsted_submissions"/>
            <consortium name="culmorum"/>
            <person name="King R."/>
        </authorList>
    </citation>
    <scope>NUCLEOTIDE SEQUENCE</scope>
</reference>
<feature type="compositionally biased region" description="Basic and acidic residues" evidence="1">
    <location>
        <begin position="146"/>
        <end position="166"/>
    </location>
</feature>
<proteinExistence type="predicted"/>
<dbReference type="InterPro" id="IPR050656">
    <property type="entry name" value="PINX1"/>
</dbReference>
<dbReference type="GO" id="GO:0010521">
    <property type="term" value="F:telomerase inhibitor activity"/>
    <property type="evidence" value="ECO:0007669"/>
    <property type="project" value="TreeGrafter"/>
</dbReference>
<organism evidence="3 4">
    <name type="scientific">Phaedon cochleariae</name>
    <name type="common">Mustard beetle</name>
    <dbReference type="NCBI Taxonomy" id="80249"/>
    <lineage>
        <taxon>Eukaryota</taxon>
        <taxon>Metazoa</taxon>
        <taxon>Ecdysozoa</taxon>
        <taxon>Arthropoda</taxon>
        <taxon>Hexapoda</taxon>
        <taxon>Insecta</taxon>
        <taxon>Pterygota</taxon>
        <taxon>Neoptera</taxon>
        <taxon>Endopterygota</taxon>
        <taxon>Coleoptera</taxon>
        <taxon>Polyphaga</taxon>
        <taxon>Cucujiformia</taxon>
        <taxon>Chrysomeloidea</taxon>
        <taxon>Chrysomelidae</taxon>
        <taxon>Chrysomelinae</taxon>
        <taxon>Chrysomelini</taxon>
        <taxon>Phaedon</taxon>
    </lineage>
</organism>
<dbReference type="PROSITE" id="PS50174">
    <property type="entry name" value="G_PATCH"/>
    <property type="match status" value="1"/>
</dbReference>